<protein>
    <submittedName>
        <fullName evidence="1">Uncharacterized protein</fullName>
    </submittedName>
</protein>
<name>A0A814HHX9_9BILA</name>
<evidence type="ECO:0000313" key="2">
    <source>
        <dbReference type="Proteomes" id="UP000663879"/>
    </source>
</evidence>
<dbReference type="OrthoDB" id="10029846at2759"/>
<sequence>LSNNCIGSWPEKDAIRQKIILSLNAGGKLNAVCLNDILIPDELQYTYKNSKFFYGDSGQNVTNRIIFFTTEQNLKFLSTYSEWYYDGTFEISPTLFKQVYTKHIIIRGTTLPILYALLPNKQTFIPWSDVFQGFEIIKKNSSNNAIFFINYVQNNYIGTIQQGRQMSPRFPIELWNLHDRVKLDLPRTNNDIESWHSRIKTEYRNNLTVNKVIAFFRFEQNNIKLDLLLLFTGSLIKSISSKVKKQEEKIKRQEIENLITVDESLNSSNDSNLMFWNLIEKDLSEERIKEFVRSSFPPSVSYQTNRDMNCFFCVGIDFDKLKQQFRKCCENKKCQVKHNILLCEQTNKGSISQKHEHNHLVHDEDNNPNGLPDVIKNIIIDLLTNNPKLYPRQVRSYIHNNSTRLGLDNVSFEMTQITGFVHRYKNKMGPKKNKVEDVEKYLGDHLYYPIIDPNVPFFSAFQFQTKINQY</sequence>
<keyword evidence="2" id="KW-1185">Reference proteome</keyword>
<gene>
    <name evidence="1" type="ORF">OXX778_LOCUS16893</name>
</gene>
<organism evidence="1 2">
    <name type="scientific">Brachionus calyciflorus</name>
    <dbReference type="NCBI Taxonomy" id="104777"/>
    <lineage>
        <taxon>Eukaryota</taxon>
        <taxon>Metazoa</taxon>
        <taxon>Spiralia</taxon>
        <taxon>Gnathifera</taxon>
        <taxon>Rotifera</taxon>
        <taxon>Eurotatoria</taxon>
        <taxon>Monogononta</taxon>
        <taxon>Pseudotrocha</taxon>
        <taxon>Ploima</taxon>
        <taxon>Brachionidae</taxon>
        <taxon>Brachionus</taxon>
    </lineage>
</organism>
<proteinExistence type="predicted"/>
<accession>A0A814HHX9</accession>
<dbReference type="AlphaFoldDB" id="A0A814HHX9"/>
<dbReference type="EMBL" id="CAJNOC010004141">
    <property type="protein sequence ID" value="CAF1011078.1"/>
    <property type="molecule type" value="Genomic_DNA"/>
</dbReference>
<reference evidence="1" key="1">
    <citation type="submission" date="2021-02" db="EMBL/GenBank/DDBJ databases">
        <authorList>
            <person name="Nowell W R."/>
        </authorList>
    </citation>
    <scope>NUCLEOTIDE SEQUENCE</scope>
    <source>
        <strain evidence="1">Ploen Becks lab</strain>
    </source>
</reference>
<comment type="caution">
    <text evidence="1">The sequence shown here is derived from an EMBL/GenBank/DDBJ whole genome shotgun (WGS) entry which is preliminary data.</text>
</comment>
<feature type="non-terminal residue" evidence="1">
    <location>
        <position position="1"/>
    </location>
</feature>
<evidence type="ECO:0000313" key="1">
    <source>
        <dbReference type="EMBL" id="CAF1011078.1"/>
    </source>
</evidence>
<dbReference type="Proteomes" id="UP000663879">
    <property type="component" value="Unassembled WGS sequence"/>
</dbReference>